<keyword evidence="6" id="KW-0206">Cytoskeleton</keyword>
<keyword evidence="4" id="KW-0493">Microtubule</keyword>
<gene>
    <name evidence="10" type="ORF">ACA1_379400</name>
</gene>
<dbReference type="Pfam" id="PF05622">
    <property type="entry name" value="HOOK"/>
    <property type="match status" value="1"/>
</dbReference>
<dbReference type="InterPro" id="IPR008636">
    <property type="entry name" value="Hook_C"/>
</dbReference>
<evidence type="ECO:0000259" key="9">
    <source>
        <dbReference type="PROSITE" id="PS50021"/>
    </source>
</evidence>
<dbReference type="AlphaFoldDB" id="L8GT23"/>
<dbReference type="GO" id="GO:0051959">
    <property type="term" value="F:dynein light intermediate chain binding"/>
    <property type="evidence" value="ECO:0007669"/>
    <property type="project" value="TreeGrafter"/>
</dbReference>
<dbReference type="VEuPathDB" id="AmoebaDB:ACA1_379400"/>
<keyword evidence="3" id="KW-0963">Cytoplasm</keyword>
<feature type="coiled-coil region" evidence="7">
    <location>
        <begin position="286"/>
        <end position="361"/>
    </location>
</feature>
<dbReference type="Gene3D" id="1.10.418.10">
    <property type="entry name" value="Calponin-like domain"/>
    <property type="match status" value="1"/>
</dbReference>
<dbReference type="PANTHER" id="PTHR18947">
    <property type="entry name" value="HOOK PROTEINS"/>
    <property type="match status" value="1"/>
</dbReference>
<dbReference type="PROSITE" id="PS50021">
    <property type="entry name" value="CH"/>
    <property type="match status" value="1"/>
</dbReference>
<evidence type="ECO:0000256" key="4">
    <source>
        <dbReference type="ARBA" id="ARBA00022701"/>
    </source>
</evidence>
<dbReference type="GO" id="GO:0005737">
    <property type="term" value="C:cytoplasm"/>
    <property type="evidence" value="ECO:0007669"/>
    <property type="project" value="TreeGrafter"/>
</dbReference>
<evidence type="ECO:0000256" key="5">
    <source>
        <dbReference type="ARBA" id="ARBA00023054"/>
    </source>
</evidence>
<feature type="region of interest" description="Disordered" evidence="8">
    <location>
        <begin position="690"/>
        <end position="728"/>
    </location>
</feature>
<dbReference type="GO" id="GO:0031122">
    <property type="term" value="P:cytoplasmic microtubule organization"/>
    <property type="evidence" value="ECO:0007669"/>
    <property type="project" value="InterPro"/>
</dbReference>
<dbReference type="Gene3D" id="1.20.58.60">
    <property type="match status" value="1"/>
</dbReference>
<dbReference type="GO" id="GO:0008017">
    <property type="term" value="F:microtubule binding"/>
    <property type="evidence" value="ECO:0007669"/>
    <property type="project" value="InterPro"/>
</dbReference>
<dbReference type="KEGG" id="acan:ACA1_379400"/>
<accession>L8GT23</accession>
<proteinExistence type="inferred from homology"/>
<dbReference type="STRING" id="1257118.L8GT23"/>
<evidence type="ECO:0000256" key="1">
    <source>
        <dbReference type="ARBA" id="ARBA00004245"/>
    </source>
</evidence>
<dbReference type="InterPro" id="IPR001715">
    <property type="entry name" value="CH_dom"/>
</dbReference>
<evidence type="ECO:0000256" key="7">
    <source>
        <dbReference type="SAM" id="Coils"/>
    </source>
</evidence>
<dbReference type="RefSeq" id="XP_004337771.1">
    <property type="nucleotide sequence ID" value="XM_004337723.1"/>
</dbReference>
<feature type="coiled-coil region" evidence="7">
    <location>
        <begin position="400"/>
        <end position="663"/>
    </location>
</feature>
<dbReference type="PANTHER" id="PTHR18947:SF28">
    <property type="entry name" value="GIRDIN, ISOFORM A"/>
    <property type="match status" value="1"/>
</dbReference>
<feature type="coiled-coil region" evidence="7">
    <location>
        <begin position="183"/>
        <end position="245"/>
    </location>
</feature>
<dbReference type="InterPro" id="IPR043936">
    <property type="entry name" value="HOOK_N"/>
</dbReference>
<name>L8GT23_ACACF</name>
<evidence type="ECO:0000256" key="8">
    <source>
        <dbReference type="SAM" id="MobiDB-lite"/>
    </source>
</evidence>
<dbReference type="SUPFAM" id="SSF116907">
    <property type="entry name" value="Hook domain"/>
    <property type="match status" value="1"/>
</dbReference>
<dbReference type="Pfam" id="PF19047">
    <property type="entry name" value="HOOK_N"/>
    <property type="match status" value="1"/>
</dbReference>
<dbReference type="Proteomes" id="UP000011083">
    <property type="component" value="Unassembled WGS sequence"/>
</dbReference>
<dbReference type="CDD" id="cd22211">
    <property type="entry name" value="HkD_SF"/>
    <property type="match status" value="1"/>
</dbReference>
<reference evidence="10 11" key="1">
    <citation type="journal article" date="2013" name="Genome Biol.">
        <title>Genome of Acanthamoeba castellanii highlights extensive lateral gene transfer and early evolution of tyrosine kinase signaling.</title>
        <authorList>
            <person name="Clarke M."/>
            <person name="Lohan A.J."/>
            <person name="Liu B."/>
            <person name="Lagkouvardos I."/>
            <person name="Roy S."/>
            <person name="Zafar N."/>
            <person name="Bertelli C."/>
            <person name="Schilde C."/>
            <person name="Kianianmomeni A."/>
            <person name="Burglin T.R."/>
            <person name="Frech C."/>
            <person name="Turcotte B."/>
            <person name="Kopec K.O."/>
            <person name="Synnott J.M."/>
            <person name="Choo C."/>
            <person name="Paponov I."/>
            <person name="Finkler A."/>
            <person name="Soon Heng Tan C."/>
            <person name="Hutchins A.P."/>
            <person name="Weinmeier T."/>
            <person name="Rattei T."/>
            <person name="Chu J.S."/>
            <person name="Gimenez G."/>
            <person name="Irimia M."/>
            <person name="Rigden D.J."/>
            <person name="Fitzpatrick D.A."/>
            <person name="Lorenzo-Morales J."/>
            <person name="Bateman A."/>
            <person name="Chiu C.H."/>
            <person name="Tang P."/>
            <person name="Hegemann P."/>
            <person name="Fromm H."/>
            <person name="Raoult D."/>
            <person name="Greub G."/>
            <person name="Miranda-Saavedra D."/>
            <person name="Chen N."/>
            <person name="Nash P."/>
            <person name="Ginger M.L."/>
            <person name="Horn M."/>
            <person name="Schaap P."/>
            <person name="Caler L."/>
            <person name="Loftus B."/>
        </authorList>
    </citation>
    <scope>NUCLEOTIDE SEQUENCE [LARGE SCALE GENOMIC DNA]</scope>
    <source>
        <strain evidence="10 11">Neff</strain>
    </source>
</reference>
<organism evidence="10 11">
    <name type="scientific">Acanthamoeba castellanii (strain ATCC 30010 / Neff)</name>
    <dbReference type="NCBI Taxonomy" id="1257118"/>
    <lineage>
        <taxon>Eukaryota</taxon>
        <taxon>Amoebozoa</taxon>
        <taxon>Discosea</taxon>
        <taxon>Longamoebia</taxon>
        <taxon>Centramoebida</taxon>
        <taxon>Acanthamoebidae</taxon>
        <taxon>Acanthamoeba</taxon>
    </lineage>
</organism>
<comment type="similarity">
    <text evidence="2">Belongs to the hook family.</text>
</comment>
<evidence type="ECO:0000313" key="11">
    <source>
        <dbReference type="Proteomes" id="UP000011083"/>
    </source>
</evidence>
<dbReference type="GO" id="GO:0005815">
    <property type="term" value="C:microtubule organizing center"/>
    <property type="evidence" value="ECO:0007669"/>
    <property type="project" value="TreeGrafter"/>
</dbReference>
<dbReference type="GO" id="GO:0005874">
    <property type="term" value="C:microtubule"/>
    <property type="evidence" value="ECO:0007669"/>
    <property type="project" value="UniProtKB-KW"/>
</dbReference>
<feature type="domain" description="Calponin-homology (CH)" evidence="9">
    <location>
        <begin position="8"/>
        <end position="120"/>
    </location>
</feature>
<keyword evidence="11" id="KW-1185">Reference proteome</keyword>
<sequence length="728" mass="83508">MSEDVSEKEQIDALINWINTFAISHTVKGIDELFDGVLLCEVFAQIAPRHVDMSTLKRSALNNWLLRKANVKLLLTNIEDFYSDELNIASDAASVDIDRVCKNEDNTEMIKLIELILGAAIECENKKEYIENIMLLDESSQRILMVFIERLLREHQMKPAHSPRHHSQSYDDGAETPANEIQIQSLRLEKEELQEQFDELQVEHSSLASENANLRSEKETLMEMVKNMEKQLDEKTKKEQHDKERREKEETELINALQKHSRQISEEQYHALQIEIEEKDKSLFEFKKKVDELSKYAAEARKLRDEMDMMKEKVANADQVEEKFAHLQDKLKEMAELRKQYKALQEQSNTYMQRSIELEDEVVKIPLLKAQIEDYKKQVLAFRSEAATTGEKDIKQQLDMQQLQEALKQIQTERDMHQEKVDSLEETIAQLKTDLEEARLMGGPNRGGGAGDEDGMSGFHEIFTPELREKMARLERENNRLKSEMGEGGAAEQIALLQAKLDDATALNATYEEKLHQLSARTPEEESGKAPKEVSDLMQELTKKDATIVDLEEQLRKVYEEAKRYRANAAASGEPTLEGPVVEEIAMKLAQVQEKNEALNSEKLRLEGYLRTAKKMIRELRQQKKDEADAETAKHSKQAEETLQALRAQLLDREREIKHLKDTIKDSRESTEREQRLLVSSFYDMGLQLARAQASRPDQASAPGGGSGASVQHQPQSWLAALRNARAK</sequence>
<dbReference type="OMA" id="DAKYRKC"/>
<protein>
    <recommendedName>
        <fullName evidence="9">Calponin-homology (CH) domain-containing protein</fullName>
    </recommendedName>
</protein>
<dbReference type="InterPro" id="IPR036872">
    <property type="entry name" value="CH_dom_sf"/>
</dbReference>
<comment type="subcellular location">
    <subcellularLocation>
        <location evidence="1">Cytoplasm</location>
        <location evidence="1">Cytoskeleton</location>
    </subcellularLocation>
</comment>
<dbReference type="OrthoDB" id="49395at2759"/>
<dbReference type="GO" id="GO:0030705">
    <property type="term" value="P:cytoskeleton-dependent intracellular transport"/>
    <property type="evidence" value="ECO:0007669"/>
    <property type="project" value="InterPro"/>
</dbReference>
<evidence type="ECO:0000256" key="3">
    <source>
        <dbReference type="ARBA" id="ARBA00022490"/>
    </source>
</evidence>
<evidence type="ECO:0000313" key="10">
    <source>
        <dbReference type="EMBL" id="ELR15758.1"/>
    </source>
</evidence>
<evidence type="ECO:0000256" key="2">
    <source>
        <dbReference type="ARBA" id="ARBA00006946"/>
    </source>
</evidence>
<evidence type="ECO:0000256" key="6">
    <source>
        <dbReference type="ARBA" id="ARBA00023212"/>
    </source>
</evidence>
<keyword evidence="5 7" id="KW-0175">Coiled coil</keyword>
<dbReference type="GeneID" id="14916295"/>
<dbReference type="EMBL" id="KB008025">
    <property type="protein sequence ID" value="ELR15758.1"/>
    <property type="molecule type" value="Genomic_DNA"/>
</dbReference>